<organism evidence="1">
    <name type="scientific">Arundo donax</name>
    <name type="common">Giant reed</name>
    <name type="synonym">Donax arundinaceus</name>
    <dbReference type="NCBI Taxonomy" id="35708"/>
    <lineage>
        <taxon>Eukaryota</taxon>
        <taxon>Viridiplantae</taxon>
        <taxon>Streptophyta</taxon>
        <taxon>Embryophyta</taxon>
        <taxon>Tracheophyta</taxon>
        <taxon>Spermatophyta</taxon>
        <taxon>Magnoliopsida</taxon>
        <taxon>Liliopsida</taxon>
        <taxon>Poales</taxon>
        <taxon>Poaceae</taxon>
        <taxon>PACMAD clade</taxon>
        <taxon>Arundinoideae</taxon>
        <taxon>Arundineae</taxon>
        <taxon>Arundo</taxon>
    </lineage>
</organism>
<accession>A0A0A8Z841</accession>
<reference evidence="1" key="2">
    <citation type="journal article" date="2015" name="Data Brief">
        <title>Shoot transcriptome of the giant reed, Arundo donax.</title>
        <authorList>
            <person name="Barrero R.A."/>
            <person name="Guerrero F.D."/>
            <person name="Moolhuijzen P."/>
            <person name="Goolsby J.A."/>
            <person name="Tidwell J."/>
            <person name="Bellgard S.E."/>
            <person name="Bellgard M.I."/>
        </authorList>
    </citation>
    <scope>NUCLEOTIDE SEQUENCE</scope>
    <source>
        <tissue evidence="1">Shoot tissue taken approximately 20 cm above the soil surface</tissue>
    </source>
</reference>
<reference evidence="1" key="1">
    <citation type="submission" date="2014-09" db="EMBL/GenBank/DDBJ databases">
        <authorList>
            <person name="Magalhaes I.L.F."/>
            <person name="Oliveira U."/>
            <person name="Santos F.R."/>
            <person name="Vidigal T.H.D.A."/>
            <person name="Brescovit A.D."/>
            <person name="Santos A.J."/>
        </authorList>
    </citation>
    <scope>NUCLEOTIDE SEQUENCE</scope>
    <source>
        <tissue evidence="1">Shoot tissue taken approximately 20 cm above the soil surface</tissue>
    </source>
</reference>
<protein>
    <recommendedName>
        <fullName evidence="2">S-locus receptor kinase C-terminal domain-containing protein</fullName>
    </recommendedName>
</protein>
<sequence>MSSVVMMLGSDTVSLRAPSKPEFYGRNRAFANSSTSSGEPTS</sequence>
<evidence type="ECO:0008006" key="2">
    <source>
        <dbReference type="Google" id="ProtNLM"/>
    </source>
</evidence>
<dbReference type="EMBL" id="GBRH01262924">
    <property type="protein sequence ID" value="JAD34971.1"/>
    <property type="molecule type" value="Transcribed_RNA"/>
</dbReference>
<evidence type="ECO:0000313" key="1">
    <source>
        <dbReference type="EMBL" id="JAD34971.1"/>
    </source>
</evidence>
<dbReference type="AlphaFoldDB" id="A0A0A8Z841"/>
<proteinExistence type="predicted"/>
<name>A0A0A8Z841_ARUDO</name>